<feature type="region of interest" description="Disordered" evidence="2">
    <location>
        <begin position="105"/>
        <end position="171"/>
    </location>
</feature>
<dbReference type="GO" id="GO:0001156">
    <property type="term" value="F:TFIIIC-class transcription factor complex binding"/>
    <property type="evidence" value="ECO:0007669"/>
    <property type="project" value="TreeGrafter"/>
</dbReference>
<keyword evidence="5" id="KW-1185">Reference proteome</keyword>
<feature type="compositionally biased region" description="Polar residues" evidence="2">
    <location>
        <begin position="30"/>
        <end position="57"/>
    </location>
</feature>
<dbReference type="InterPro" id="IPR009057">
    <property type="entry name" value="Homeodomain-like_sf"/>
</dbReference>
<dbReference type="PANTHER" id="PTHR22929">
    <property type="entry name" value="RNA POLYMERASE III TRANSCRIPTION INITIATION FACTOR B"/>
    <property type="match status" value="1"/>
</dbReference>
<name>A0A226E3H3_FOLCA</name>
<organism evidence="4 5">
    <name type="scientific">Folsomia candida</name>
    <name type="common">Springtail</name>
    <dbReference type="NCBI Taxonomy" id="158441"/>
    <lineage>
        <taxon>Eukaryota</taxon>
        <taxon>Metazoa</taxon>
        <taxon>Ecdysozoa</taxon>
        <taxon>Arthropoda</taxon>
        <taxon>Hexapoda</taxon>
        <taxon>Collembola</taxon>
        <taxon>Entomobryomorpha</taxon>
        <taxon>Isotomoidea</taxon>
        <taxon>Isotomidae</taxon>
        <taxon>Proisotominae</taxon>
        <taxon>Folsomia</taxon>
    </lineage>
</organism>
<feature type="region of interest" description="Disordered" evidence="2">
    <location>
        <begin position="193"/>
        <end position="244"/>
    </location>
</feature>
<evidence type="ECO:0000259" key="3">
    <source>
        <dbReference type="SMART" id="SM00717"/>
    </source>
</evidence>
<feature type="compositionally biased region" description="Pro residues" evidence="2">
    <location>
        <begin position="150"/>
        <end position="163"/>
    </location>
</feature>
<dbReference type="STRING" id="158441.A0A226E3H3"/>
<dbReference type="SMART" id="SM00717">
    <property type="entry name" value="SANT"/>
    <property type="match status" value="1"/>
</dbReference>
<dbReference type="Pfam" id="PF15963">
    <property type="entry name" value="Myb_DNA-bind_7"/>
    <property type="match status" value="1"/>
</dbReference>
<evidence type="ECO:0000313" key="5">
    <source>
        <dbReference type="Proteomes" id="UP000198287"/>
    </source>
</evidence>
<feature type="region of interest" description="Disordered" evidence="2">
    <location>
        <begin position="493"/>
        <end position="555"/>
    </location>
</feature>
<feature type="compositionally biased region" description="Basic and acidic residues" evidence="2">
    <location>
        <begin position="642"/>
        <end position="651"/>
    </location>
</feature>
<proteinExistence type="predicted"/>
<feature type="region of interest" description="Disordered" evidence="2">
    <location>
        <begin position="602"/>
        <end position="704"/>
    </location>
</feature>
<dbReference type="GO" id="GO:0005634">
    <property type="term" value="C:nucleus"/>
    <property type="evidence" value="ECO:0007669"/>
    <property type="project" value="UniProtKB-SubCell"/>
</dbReference>
<accession>A0A226E3H3</accession>
<feature type="compositionally biased region" description="Polar residues" evidence="2">
    <location>
        <begin position="728"/>
        <end position="745"/>
    </location>
</feature>
<sequence>MRRNRIKAVINVPRGGRPSASTVDRPLTPIVSNSLSSPLTPQSHETTSGSATIASQQSFSPSRSNIRSSSPLLACTPAPTSPIKKHYPEYTLGLVRSPISSPTKEYHHHGVIDRPTTPNFDPHSSYQFPISPGGIQRPSPSASPMRYIPQPIPSPQRPSPVPSPVNNNSNKQLAIFNSNSNSADSHEVARYMSLPSPSGMFAPRTPEVPESHHQHNRSQNSTPSSREGAFSSISNSSMRDPANSIVNNSDLLRQRLAKPSPSLTISKYQTLRKEFLSKGNQNISNTSSVSPEERKQLTILHFAFWNPPKKGKEKSSARNNRASSVCNDSSVGNNFSASVKHEKLLDTDNTKLGIAARRATVGDMPISLSSPEKSYSEPLSMDKEKETPVNIGPRVKVGPDGQLILDEQSLIVETSESQRAKKQLSEMETVSGADFAVGSSGLFRNKKNARRGHDWSDRETIKFYKALSMCGTDFSMMTTLFPSRTRAELKAKFKREDRKNSGQISSALSCQEFDPGEGITDSEEEQTQEDIVIGGDGKPKKKRRRPRNKPLTEIERRLREEMEEERAILNSNLGSLPPKSPKNTPHFKNLTYQEHRMENNVENKATNKNNQSKKGRRGVSGRATAPWKSNVIIDDETGNRMSKKDIRKVIEEEGSDDSSLPPKKRKSNQNPRIKTKDCTNRGKFSPSKEKEKATFPHVQPDDPSIRSVDCIDILRFDGSDPLGLKLATTTVEAPGRSTSSVTGSEISGPDRREEEDSDEEYEEIPRPPSSTDPVVTVAVPPPTKLSPTLLPPSVKVLPFRVPGPGPLGPKSPAIVDEIDIEISCQ</sequence>
<gene>
    <name evidence="4" type="ORF">Fcan01_13973</name>
</gene>
<feature type="compositionally biased region" description="Low complexity" evidence="2">
    <location>
        <begin position="58"/>
        <end position="71"/>
    </location>
</feature>
<evidence type="ECO:0000313" key="4">
    <source>
        <dbReference type="EMBL" id="OXA51046.1"/>
    </source>
</evidence>
<feature type="compositionally biased region" description="Basic residues" evidence="2">
    <location>
        <begin position="539"/>
        <end position="548"/>
    </location>
</feature>
<feature type="compositionally biased region" description="Basic and acidic residues" evidence="2">
    <location>
        <begin position="674"/>
        <end position="704"/>
    </location>
</feature>
<feature type="region of interest" description="Disordered" evidence="2">
    <location>
        <begin position="1"/>
        <end position="81"/>
    </location>
</feature>
<feature type="region of interest" description="Disordered" evidence="2">
    <location>
        <begin position="728"/>
        <end position="793"/>
    </location>
</feature>
<dbReference type="InterPro" id="IPR039467">
    <property type="entry name" value="TFIIIB_B''_Myb"/>
</dbReference>
<dbReference type="GO" id="GO:0070898">
    <property type="term" value="P:RNA polymerase III preinitiation complex assembly"/>
    <property type="evidence" value="ECO:0007669"/>
    <property type="project" value="TreeGrafter"/>
</dbReference>
<dbReference type="GO" id="GO:0000126">
    <property type="term" value="C:transcription factor TFIIIB complex"/>
    <property type="evidence" value="ECO:0007669"/>
    <property type="project" value="TreeGrafter"/>
</dbReference>
<comment type="subcellular location">
    <subcellularLocation>
        <location evidence="1">Nucleus</location>
    </subcellularLocation>
</comment>
<reference evidence="4 5" key="1">
    <citation type="submission" date="2015-12" db="EMBL/GenBank/DDBJ databases">
        <title>The genome of Folsomia candida.</title>
        <authorList>
            <person name="Faddeeva A."/>
            <person name="Derks M.F."/>
            <person name="Anvar Y."/>
            <person name="Smit S."/>
            <person name="Van Straalen N."/>
            <person name="Roelofs D."/>
        </authorList>
    </citation>
    <scope>NUCLEOTIDE SEQUENCE [LARGE SCALE GENOMIC DNA]</scope>
    <source>
        <strain evidence="4 5">VU population</strain>
        <tissue evidence="4">Whole body</tissue>
    </source>
</reference>
<dbReference type="SUPFAM" id="SSF46689">
    <property type="entry name" value="Homeodomain-like"/>
    <property type="match status" value="1"/>
</dbReference>
<feature type="region of interest" description="Disordered" evidence="2">
    <location>
        <begin position="365"/>
        <end position="393"/>
    </location>
</feature>
<feature type="compositionally biased region" description="Polar residues" evidence="2">
    <location>
        <begin position="116"/>
        <end position="128"/>
    </location>
</feature>
<feature type="domain" description="Myb-like" evidence="3">
    <location>
        <begin position="451"/>
        <end position="499"/>
    </location>
</feature>
<dbReference type="Proteomes" id="UP000198287">
    <property type="component" value="Unassembled WGS sequence"/>
</dbReference>
<comment type="caution">
    <text evidence="4">The sequence shown here is derived from an EMBL/GenBank/DDBJ whole genome shotgun (WGS) entry which is preliminary data.</text>
</comment>
<protein>
    <submittedName>
        <fullName evidence="4">Transcription factor TFIIIB component B</fullName>
    </submittedName>
</protein>
<dbReference type="EMBL" id="LNIX01000008">
    <property type="protein sequence ID" value="OXA51046.1"/>
    <property type="molecule type" value="Genomic_DNA"/>
</dbReference>
<dbReference type="InterPro" id="IPR001005">
    <property type="entry name" value="SANT/Myb"/>
</dbReference>
<evidence type="ECO:0000256" key="2">
    <source>
        <dbReference type="SAM" id="MobiDB-lite"/>
    </source>
</evidence>
<feature type="compositionally biased region" description="Polar residues" evidence="2">
    <location>
        <begin position="217"/>
        <end position="244"/>
    </location>
</feature>
<dbReference type="AlphaFoldDB" id="A0A226E3H3"/>
<dbReference type="PANTHER" id="PTHR22929:SF0">
    <property type="entry name" value="TRANSCRIPTION FACTOR TFIIIB COMPONENT B'' HOMOLOG"/>
    <property type="match status" value="1"/>
</dbReference>
<evidence type="ECO:0000256" key="1">
    <source>
        <dbReference type="ARBA" id="ARBA00004123"/>
    </source>
</evidence>
<feature type="compositionally biased region" description="Low complexity" evidence="2">
    <location>
        <begin position="769"/>
        <end position="778"/>
    </location>
</feature>
<dbReference type="OrthoDB" id="272624at2759"/>